<keyword evidence="3" id="KW-0560">Oxidoreductase</keyword>
<dbReference type="PRINTS" id="PR00069">
    <property type="entry name" value="ALDKETRDTASE"/>
</dbReference>
<dbReference type="Proteomes" id="UP000241507">
    <property type="component" value="Chromosome"/>
</dbReference>
<evidence type="ECO:0000256" key="1">
    <source>
        <dbReference type="ARBA" id="ARBA00007905"/>
    </source>
</evidence>
<evidence type="ECO:0000256" key="6">
    <source>
        <dbReference type="PIRSR" id="PIRSR000097-3"/>
    </source>
</evidence>
<feature type="site" description="Lowers pKa of active site Tyr" evidence="6">
    <location>
        <position position="80"/>
    </location>
</feature>
<reference evidence="9" key="1">
    <citation type="submission" date="2018-03" db="EMBL/GenBank/DDBJ databases">
        <title>Gramella fulva sp. nov., isolated from a dry surface of tidal flat.</title>
        <authorList>
            <person name="Hwang S.H."/>
            <person name="Hwang W.M."/>
            <person name="Kang K."/>
            <person name="Ahn T.-Y."/>
        </authorList>
    </citation>
    <scope>NUCLEOTIDE SEQUENCE [LARGE SCALE GENOMIC DNA]</scope>
    <source>
        <strain evidence="9">SH35</strain>
    </source>
</reference>
<keyword evidence="2" id="KW-0521">NADP</keyword>
<dbReference type="RefSeq" id="WP_107012742.1">
    <property type="nucleotide sequence ID" value="NZ_CP028136.1"/>
</dbReference>
<dbReference type="InterPro" id="IPR023210">
    <property type="entry name" value="NADP_OxRdtase_dom"/>
</dbReference>
<evidence type="ECO:0000256" key="4">
    <source>
        <dbReference type="PIRSR" id="PIRSR000097-1"/>
    </source>
</evidence>
<protein>
    <submittedName>
        <fullName evidence="8">Aldo/keto reductase</fullName>
    </submittedName>
</protein>
<accession>A0A2R3Z6P8</accession>
<sequence>MEISNIGGRWKLSNGVKIPYLGLGVYKAKDGNEVKNAVKVALDAGYRLIDTATFYHNEEGVGEAIRESGIPREEIFVTTKLWIDDQLNDNTENAFYKSLDRLKLDYIDLYLIHWPVPEKYLESWKVIQKIYDSGKVKAIGVSNCLEHHLESLKALGGISPMLVQNEFHPRLVQKDLIEYCHKNDIIYQAWSPLMRAEILSNQTIQKIAKKHQKTPAQVVIRWDLQMGVATIPKSVHKKRIEENARVFDFELSKDEMELITSLDKEERTGAHPDKFMRHFGE</sequence>
<dbReference type="InterPro" id="IPR036812">
    <property type="entry name" value="NAD(P)_OxRdtase_dom_sf"/>
</dbReference>
<evidence type="ECO:0000256" key="3">
    <source>
        <dbReference type="ARBA" id="ARBA00023002"/>
    </source>
</evidence>
<evidence type="ECO:0000259" key="7">
    <source>
        <dbReference type="Pfam" id="PF00248"/>
    </source>
</evidence>
<dbReference type="EMBL" id="CP028136">
    <property type="protein sequence ID" value="AVR45967.1"/>
    <property type="molecule type" value="Genomic_DNA"/>
</dbReference>
<name>A0A2R3Z6P8_9FLAO</name>
<gene>
    <name evidence="8" type="ORF">C7S20_12275</name>
</gene>
<organism evidence="8 9">
    <name type="scientific">Christiangramia fulva</name>
    <dbReference type="NCBI Taxonomy" id="2126553"/>
    <lineage>
        <taxon>Bacteria</taxon>
        <taxon>Pseudomonadati</taxon>
        <taxon>Bacteroidota</taxon>
        <taxon>Flavobacteriia</taxon>
        <taxon>Flavobacteriales</taxon>
        <taxon>Flavobacteriaceae</taxon>
        <taxon>Christiangramia</taxon>
    </lineage>
</organism>
<proteinExistence type="inferred from homology"/>
<dbReference type="FunFam" id="3.20.20.100:FF:000015">
    <property type="entry name" value="Oxidoreductase, aldo/keto reductase family"/>
    <property type="match status" value="1"/>
</dbReference>
<dbReference type="Pfam" id="PF00248">
    <property type="entry name" value="Aldo_ket_red"/>
    <property type="match status" value="1"/>
</dbReference>
<dbReference type="InterPro" id="IPR020471">
    <property type="entry name" value="AKR"/>
</dbReference>
<dbReference type="PANTHER" id="PTHR43827">
    <property type="entry name" value="2,5-DIKETO-D-GLUCONIC ACID REDUCTASE"/>
    <property type="match status" value="1"/>
</dbReference>
<keyword evidence="9" id="KW-1185">Reference proteome</keyword>
<dbReference type="GO" id="GO:0016616">
    <property type="term" value="F:oxidoreductase activity, acting on the CH-OH group of donors, NAD or NADP as acceptor"/>
    <property type="evidence" value="ECO:0007669"/>
    <property type="project" value="UniProtKB-ARBA"/>
</dbReference>
<evidence type="ECO:0000313" key="9">
    <source>
        <dbReference type="Proteomes" id="UP000241507"/>
    </source>
</evidence>
<dbReference type="PIRSF" id="PIRSF000097">
    <property type="entry name" value="AKR"/>
    <property type="match status" value="1"/>
</dbReference>
<dbReference type="AlphaFoldDB" id="A0A2R3Z6P8"/>
<dbReference type="InterPro" id="IPR018170">
    <property type="entry name" value="Aldo/ket_reductase_CS"/>
</dbReference>
<dbReference type="OrthoDB" id="9804790at2"/>
<dbReference type="Gene3D" id="3.20.20.100">
    <property type="entry name" value="NADP-dependent oxidoreductase domain"/>
    <property type="match status" value="1"/>
</dbReference>
<dbReference type="SUPFAM" id="SSF51430">
    <property type="entry name" value="NAD(P)-linked oxidoreductase"/>
    <property type="match status" value="1"/>
</dbReference>
<dbReference type="PROSITE" id="PS00798">
    <property type="entry name" value="ALDOKETO_REDUCTASE_1"/>
    <property type="match status" value="1"/>
</dbReference>
<evidence type="ECO:0000256" key="5">
    <source>
        <dbReference type="PIRSR" id="PIRSR000097-2"/>
    </source>
</evidence>
<evidence type="ECO:0000256" key="2">
    <source>
        <dbReference type="ARBA" id="ARBA00022857"/>
    </source>
</evidence>
<feature type="active site" description="Proton donor" evidence="4">
    <location>
        <position position="55"/>
    </location>
</feature>
<feature type="binding site" evidence="5">
    <location>
        <position position="113"/>
    </location>
    <ligand>
        <name>substrate</name>
    </ligand>
</feature>
<dbReference type="KEGG" id="grs:C7S20_12275"/>
<evidence type="ECO:0000313" key="8">
    <source>
        <dbReference type="EMBL" id="AVR45967.1"/>
    </source>
</evidence>
<comment type="similarity">
    <text evidence="1">Belongs to the aldo/keto reductase family.</text>
</comment>
<feature type="domain" description="NADP-dependent oxidoreductase" evidence="7">
    <location>
        <begin position="26"/>
        <end position="263"/>
    </location>
</feature>
<dbReference type="PANTHER" id="PTHR43827:SF3">
    <property type="entry name" value="NADP-DEPENDENT OXIDOREDUCTASE DOMAIN-CONTAINING PROTEIN"/>
    <property type="match status" value="1"/>
</dbReference>